<keyword evidence="12" id="KW-1185">Reference proteome</keyword>
<feature type="transmembrane region" description="Helical" evidence="9">
    <location>
        <begin position="52"/>
        <end position="75"/>
    </location>
</feature>
<evidence type="ECO:0000256" key="9">
    <source>
        <dbReference type="SAM" id="Phobius"/>
    </source>
</evidence>
<evidence type="ECO:0000313" key="11">
    <source>
        <dbReference type="EMBL" id="KAG7462914.1"/>
    </source>
</evidence>
<keyword evidence="4 8" id="KW-0472">Membrane</keyword>
<proteinExistence type="inferred from homology"/>
<dbReference type="EMBL" id="JAFDVH010000016">
    <property type="protein sequence ID" value="KAG7462914.1"/>
    <property type="molecule type" value="Genomic_DNA"/>
</dbReference>
<evidence type="ECO:0000256" key="8">
    <source>
        <dbReference type="PROSITE-ProRule" id="PRU00581"/>
    </source>
</evidence>
<keyword evidence="2 8" id="KW-0812">Transmembrane</keyword>
<feature type="transmembrane region" description="Helical" evidence="9">
    <location>
        <begin position="87"/>
        <end position="107"/>
    </location>
</feature>
<keyword evidence="5" id="KW-0449">Lipoprotein</keyword>
<feature type="domain" description="MARVEL" evidence="10">
    <location>
        <begin position="16"/>
        <end position="151"/>
    </location>
</feature>
<evidence type="ECO:0000256" key="7">
    <source>
        <dbReference type="ARBA" id="ARBA00039981"/>
    </source>
</evidence>
<evidence type="ECO:0000256" key="1">
    <source>
        <dbReference type="ARBA" id="ARBA00004141"/>
    </source>
</evidence>
<dbReference type="Pfam" id="PF01284">
    <property type="entry name" value="MARVEL"/>
    <property type="match status" value="1"/>
</dbReference>
<dbReference type="PANTHER" id="PTHR22776">
    <property type="entry name" value="MARVEL-CONTAINING POTENTIAL LIPID RAFT-ASSOCIATED PROTEIN"/>
    <property type="match status" value="1"/>
</dbReference>
<dbReference type="AlphaFoldDB" id="A0A9D3T5S7"/>
<dbReference type="Proteomes" id="UP001046870">
    <property type="component" value="Chromosome 16"/>
</dbReference>
<keyword evidence="3 9" id="KW-1133">Transmembrane helix</keyword>
<evidence type="ECO:0000313" key="12">
    <source>
        <dbReference type="Proteomes" id="UP001046870"/>
    </source>
</evidence>
<evidence type="ECO:0000259" key="10">
    <source>
        <dbReference type="PROSITE" id="PS51225"/>
    </source>
</evidence>
<dbReference type="OrthoDB" id="9940869at2759"/>
<accession>A0A9D3T5S7</accession>
<protein>
    <recommendedName>
        <fullName evidence="7">Myelin and lymphocyte protein</fullName>
    </recommendedName>
</protein>
<evidence type="ECO:0000256" key="4">
    <source>
        <dbReference type="ARBA" id="ARBA00023136"/>
    </source>
</evidence>
<organism evidence="11 12">
    <name type="scientific">Megalops atlanticus</name>
    <name type="common">Tarpon</name>
    <name type="synonym">Clupea gigantea</name>
    <dbReference type="NCBI Taxonomy" id="7932"/>
    <lineage>
        <taxon>Eukaryota</taxon>
        <taxon>Metazoa</taxon>
        <taxon>Chordata</taxon>
        <taxon>Craniata</taxon>
        <taxon>Vertebrata</taxon>
        <taxon>Euteleostomi</taxon>
        <taxon>Actinopterygii</taxon>
        <taxon>Neopterygii</taxon>
        <taxon>Teleostei</taxon>
        <taxon>Elopiformes</taxon>
        <taxon>Megalopidae</taxon>
        <taxon>Megalops</taxon>
    </lineage>
</organism>
<dbReference type="PROSITE" id="PS51225">
    <property type="entry name" value="MARVEL"/>
    <property type="match status" value="1"/>
</dbReference>
<comment type="caution">
    <text evidence="11">The sequence shown here is derived from an EMBL/GenBank/DDBJ whole genome shotgun (WGS) entry which is preliminary data.</text>
</comment>
<dbReference type="PRINTS" id="PR01884">
    <property type="entry name" value="MALPROTEIN"/>
</dbReference>
<sequence length="153" mass="16937">MASTTSSHPLPSGCGIFTTIPDLLFIPEFVFGGLVWTLVASTKVLVENPQGWVMFVSIFCFVVTTLWFIIFISGMNQKGAFWPTLDVAYHATATALYLSASVAQAYVTIQLKDIALIPRKYYHEDIAAVVMAYAVTLLYAVHTIFSAIRWKSC</sequence>
<evidence type="ECO:0000256" key="2">
    <source>
        <dbReference type="ARBA" id="ARBA00022692"/>
    </source>
</evidence>
<dbReference type="InterPro" id="IPR008253">
    <property type="entry name" value="Marvel"/>
</dbReference>
<gene>
    <name evidence="11" type="ORF">MATL_G00189780</name>
</gene>
<evidence type="ECO:0000256" key="3">
    <source>
        <dbReference type="ARBA" id="ARBA00022989"/>
    </source>
</evidence>
<name>A0A9D3T5S7_MEGAT</name>
<comment type="subcellular location">
    <subcellularLocation>
        <location evidence="1">Membrane</location>
        <topology evidence="1">Multi-pass membrane protein</topology>
    </subcellularLocation>
</comment>
<dbReference type="GO" id="GO:0019911">
    <property type="term" value="F:structural constituent of myelin sheath"/>
    <property type="evidence" value="ECO:0007669"/>
    <property type="project" value="TreeGrafter"/>
</dbReference>
<evidence type="ECO:0000256" key="6">
    <source>
        <dbReference type="ARBA" id="ARBA00034721"/>
    </source>
</evidence>
<evidence type="ECO:0000256" key="5">
    <source>
        <dbReference type="ARBA" id="ARBA00023288"/>
    </source>
</evidence>
<feature type="transmembrane region" description="Helical" evidence="9">
    <location>
        <begin position="128"/>
        <end position="148"/>
    </location>
</feature>
<dbReference type="InterPro" id="IPR050578">
    <property type="entry name" value="MARVEL-CKLF_proteins"/>
</dbReference>
<feature type="transmembrane region" description="Helical" evidence="9">
    <location>
        <begin position="20"/>
        <end position="40"/>
    </location>
</feature>
<reference evidence="11" key="1">
    <citation type="submission" date="2021-01" db="EMBL/GenBank/DDBJ databases">
        <authorList>
            <person name="Zahm M."/>
            <person name="Roques C."/>
            <person name="Cabau C."/>
            <person name="Klopp C."/>
            <person name="Donnadieu C."/>
            <person name="Jouanno E."/>
            <person name="Lampietro C."/>
            <person name="Louis A."/>
            <person name="Herpin A."/>
            <person name="Echchiki A."/>
            <person name="Berthelot C."/>
            <person name="Parey E."/>
            <person name="Roest-Crollius H."/>
            <person name="Braasch I."/>
            <person name="Postlethwait J."/>
            <person name="Bobe J."/>
            <person name="Montfort J."/>
            <person name="Bouchez O."/>
            <person name="Begum T."/>
            <person name="Mejri S."/>
            <person name="Adams A."/>
            <person name="Chen W.-J."/>
            <person name="Guiguen Y."/>
        </authorList>
    </citation>
    <scope>NUCLEOTIDE SEQUENCE</scope>
    <source>
        <strain evidence="11">YG-15Mar2019-1</strain>
        <tissue evidence="11">Brain</tissue>
    </source>
</reference>
<dbReference type="PANTHER" id="PTHR22776:SF12">
    <property type="entry name" value="MYELIN AND LYMPHOCYTE PROTEIN"/>
    <property type="match status" value="1"/>
</dbReference>
<comment type="similarity">
    <text evidence="6">Belongs to the MAL family.</text>
</comment>
<dbReference type="InterPro" id="IPR013295">
    <property type="entry name" value="MAL"/>
</dbReference>
<dbReference type="GO" id="GO:0016020">
    <property type="term" value="C:membrane"/>
    <property type="evidence" value="ECO:0007669"/>
    <property type="project" value="UniProtKB-SubCell"/>
</dbReference>
<dbReference type="GO" id="GO:0042552">
    <property type="term" value="P:myelination"/>
    <property type="evidence" value="ECO:0007669"/>
    <property type="project" value="TreeGrafter"/>
</dbReference>